<dbReference type="EMBL" id="BLQM01000271">
    <property type="protein sequence ID" value="GMH79783.1"/>
    <property type="molecule type" value="Genomic_DNA"/>
</dbReference>
<evidence type="ECO:0000313" key="4">
    <source>
        <dbReference type="Proteomes" id="UP001162640"/>
    </source>
</evidence>
<dbReference type="GO" id="GO:0005524">
    <property type="term" value="F:ATP binding"/>
    <property type="evidence" value="ECO:0007669"/>
    <property type="project" value="UniProtKB-UniRule"/>
</dbReference>
<dbReference type="InterPro" id="IPR027484">
    <property type="entry name" value="PInositol-4-P-5-kinase_N"/>
</dbReference>
<evidence type="ECO:0000256" key="1">
    <source>
        <dbReference type="PROSITE-ProRule" id="PRU00781"/>
    </source>
</evidence>
<dbReference type="SUPFAM" id="SSF56104">
    <property type="entry name" value="SAICAR synthase-like"/>
    <property type="match status" value="1"/>
</dbReference>
<keyword evidence="1" id="KW-0067">ATP-binding</keyword>
<dbReference type="InterPro" id="IPR023610">
    <property type="entry name" value="PInositol-4/5-P-5/4-kinase"/>
</dbReference>
<gene>
    <name evidence="3" type="ORF">TL16_g08272</name>
</gene>
<sequence>KKKSKKDKDRTRSYVKGNVIDARHELYTLSIAMMLGLDNSIREGRGEELLTVDSPMSVLTPSDFKATGEVMFPPRGSYDGGIQLTPPHNLSHTFKFKSFAPSAFTSLRSLFGITTDSYLASICGNTNFIEFVSNAKSGQFFFYSHDGKYIIKTMSKPEAKFLLKILPAYHAHVSKNPETLITKYMGMYKVKMYHLNRNVRFVVMKSVFDTDVPLEKFYD</sequence>
<dbReference type="PANTHER" id="PTHR23086">
    <property type="entry name" value="PHOSPHATIDYLINOSITOL-4-PHOSPHATE 5-KINASE"/>
    <property type="match status" value="1"/>
</dbReference>
<dbReference type="InterPro" id="IPR002498">
    <property type="entry name" value="PInositol-4-P-4/5-kinase_core"/>
</dbReference>
<dbReference type="GO" id="GO:0046854">
    <property type="term" value="P:phosphatidylinositol phosphate biosynthetic process"/>
    <property type="evidence" value="ECO:0007669"/>
    <property type="project" value="TreeGrafter"/>
</dbReference>
<comment type="caution">
    <text evidence="3">The sequence shown here is derived from an EMBL/GenBank/DDBJ whole genome shotgun (WGS) entry which is preliminary data.</text>
</comment>
<dbReference type="SMART" id="SM00330">
    <property type="entry name" value="PIPKc"/>
    <property type="match status" value="1"/>
</dbReference>
<evidence type="ECO:0000313" key="3">
    <source>
        <dbReference type="EMBL" id="GMH79783.1"/>
    </source>
</evidence>
<proteinExistence type="predicted"/>
<dbReference type="PANTHER" id="PTHR23086:SF8">
    <property type="entry name" value="PHOSPHATIDYLINOSITOL 5-PHOSPHATE 4-KINASE, ISOFORM A"/>
    <property type="match status" value="1"/>
</dbReference>
<organism evidence="3 4">
    <name type="scientific">Triparma laevis f. inornata</name>
    <dbReference type="NCBI Taxonomy" id="1714386"/>
    <lineage>
        <taxon>Eukaryota</taxon>
        <taxon>Sar</taxon>
        <taxon>Stramenopiles</taxon>
        <taxon>Ochrophyta</taxon>
        <taxon>Bolidophyceae</taxon>
        <taxon>Parmales</taxon>
        <taxon>Triparmaceae</taxon>
        <taxon>Triparma</taxon>
    </lineage>
</organism>
<dbReference type="GO" id="GO:0005886">
    <property type="term" value="C:plasma membrane"/>
    <property type="evidence" value="ECO:0007669"/>
    <property type="project" value="TreeGrafter"/>
</dbReference>
<dbReference type="AlphaFoldDB" id="A0A9W7EK09"/>
<accession>A0A9W7EK09</accession>
<keyword evidence="1" id="KW-0808">Transferase</keyword>
<evidence type="ECO:0000259" key="2">
    <source>
        <dbReference type="PROSITE" id="PS51455"/>
    </source>
</evidence>
<feature type="non-terminal residue" evidence="3">
    <location>
        <position position="1"/>
    </location>
</feature>
<dbReference type="Gene3D" id="3.30.800.10">
    <property type="entry name" value="Phosphatidylinositol Phosphate Kinase II Beta"/>
    <property type="match status" value="1"/>
</dbReference>
<feature type="non-terminal residue" evidence="3">
    <location>
        <position position="219"/>
    </location>
</feature>
<dbReference type="CDD" id="cd00139">
    <property type="entry name" value="PIPKc"/>
    <property type="match status" value="1"/>
</dbReference>
<keyword evidence="1" id="KW-0547">Nucleotide-binding</keyword>
<dbReference type="Pfam" id="PF01504">
    <property type="entry name" value="PIP5K"/>
    <property type="match status" value="1"/>
</dbReference>
<dbReference type="GO" id="GO:0016308">
    <property type="term" value="F:1-phosphatidylinositol-4-phosphate 5-kinase activity"/>
    <property type="evidence" value="ECO:0007669"/>
    <property type="project" value="TreeGrafter"/>
</dbReference>
<feature type="domain" description="PIPK" evidence="2">
    <location>
        <begin position="29"/>
        <end position="219"/>
    </location>
</feature>
<protein>
    <recommendedName>
        <fullName evidence="2">PIPK domain-containing protein</fullName>
    </recommendedName>
</protein>
<name>A0A9W7EK09_9STRA</name>
<reference evidence="4" key="1">
    <citation type="journal article" date="2023" name="Commun. Biol.">
        <title>Genome analysis of Parmales, the sister group of diatoms, reveals the evolutionary specialization of diatoms from phago-mixotrophs to photoautotrophs.</title>
        <authorList>
            <person name="Ban H."/>
            <person name="Sato S."/>
            <person name="Yoshikawa S."/>
            <person name="Yamada K."/>
            <person name="Nakamura Y."/>
            <person name="Ichinomiya M."/>
            <person name="Sato N."/>
            <person name="Blanc-Mathieu R."/>
            <person name="Endo H."/>
            <person name="Kuwata A."/>
            <person name="Ogata H."/>
        </authorList>
    </citation>
    <scope>NUCLEOTIDE SEQUENCE [LARGE SCALE GENOMIC DNA]</scope>
</reference>
<dbReference type="PROSITE" id="PS51455">
    <property type="entry name" value="PIPK"/>
    <property type="match status" value="1"/>
</dbReference>
<dbReference type="Proteomes" id="UP001162640">
    <property type="component" value="Unassembled WGS sequence"/>
</dbReference>
<keyword evidence="1" id="KW-0418">Kinase</keyword>